<reference evidence="3" key="1">
    <citation type="submission" date="2020-05" db="EMBL/GenBank/DDBJ databases">
        <title>Mycena genomes resolve the evolution of fungal bioluminescence.</title>
        <authorList>
            <person name="Tsai I.J."/>
        </authorList>
    </citation>
    <scope>NUCLEOTIDE SEQUENCE</scope>
    <source>
        <strain evidence="3">160909Yilan</strain>
    </source>
</reference>
<dbReference type="EMBL" id="JACAZH010000017">
    <property type="protein sequence ID" value="KAF7348138.1"/>
    <property type="molecule type" value="Genomic_DNA"/>
</dbReference>
<feature type="region of interest" description="Disordered" evidence="1">
    <location>
        <begin position="53"/>
        <end position="80"/>
    </location>
</feature>
<proteinExistence type="predicted"/>
<dbReference type="GO" id="GO:0045292">
    <property type="term" value="P:mRNA cis splicing, via spliceosome"/>
    <property type="evidence" value="ECO:0007669"/>
    <property type="project" value="TreeGrafter"/>
</dbReference>
<sequence length="80" mass="9430">MHPGYEWNKYNETRNDTDNPPPKVVQGYKFNIFYPDLIDKTKVPTYKIVKEEGNDEKISSHRLKPNMFLSRTGSKPFKPL</sequence>
<dbReference type="OrthoDB" id="265955at2759"/>
<accession>A0A8H6XU22</accession>
<evidence type="ECO:0000259" key="2">
    <source>
        <dbReference type="Pfam" id="PF09732"/>
    </source>
</evidence>
<gene>
    <name evidence="3" type="ORF">MSAN_01766600</name>
</gene>
<organism evidence="3 4">
    <name type="scientific">Mycena sanguinolenta</name>
    <dbReference type="NCBI Taxonomy" id="230812"/>
    <lineage>
        <taxon>Eukaryota</taxon>
        <taxon>Fungi</taxon>
        <taxon>Dikarya</taxon>
        <taxon>Basidiomycota</taxon>
        <taxon>Agaricomycotina</taxon>
        <taxon>Agaricomycetes</taxon>
        <taxon>Agaricomycetidae</taxon>
        <taxon>Agaricales</taxon>
        <taxon>Marasmiineae</taxon>
        <taxon>Mycenaceae</taxon>
        <taxon>Mycena</taxon>
    </lineage>
</organism>
<dbReference type="SMART" id="SM01050">
    <property type="entry name" value="CactinC_cactus"/>
    <property type="match status" value="1"/>
</dbReference>
<dbReference type="PANTHER" id="PTHR21737">
    <property type="entry name" value="POLYGLUTAMINE BINDING PROTEIN 1/MARVEL MEMBRANE-ASSOCIATING DOMAIN CONTAINING 3"/>
    <property type="match status" value="1"/>
</dbReference>
<dbReference type="AlphaFoldDB" id="A0A8H6XU22"/>
<name>A0A8H6XU22_9AGAR</name>
<evidence type="ECO:0000313" key="4">
    <source>
        <dbReference type="Proteomes" id="UP000623467"/>
    </source>
</evidence>
<comment type="caution">
    <text evidence="3">The sequence shown here is derived from an EMBL/GenBank/DDBJ whole genome shotgun (WGS) entry which is preliminary data.</text>
</comment>
<dbReference type="GO" id="GO:0005681">
    <property type="term" value="C:spliceosomal complex"/>
    <property type="evidence" value="ECO:0007669"/>
    <property type="project" value="TreeGrafter"/>
</dbReference>
<dbReference type="Pfam" id="PF09732">
    <property type="entry name" value="CactinC_cactus"/>
    <property type="match status" value="1"/>
</dbReference>
<feature type="region of interest" description="Disordered" evidence="1">
    <location>
        <begin position="1"/>
        <end position="22"/>
    </location>
</feature>
<evidence type="ECO:0000313" key="3">
    <source>
        <dbReference type="EMBL" id="KAF7348138.1"/>
    </source>
</evidence>
<keyword evidence="4" id="KW-1185">Reference proteome</keyword>
<feature type="domain" description="Splicing factor Cactin C-terminal" evidence="2">
    <location>
        <begin position="2"/>
        <end position="56"/>
    </location>
</feature>
<protein>
    <recommendedName>
        <fullName evidence="2">Splicing factor Cactin C-terminal domain-containing protein</fullName>
    </recommendedName>
</protein>
<evidence type="ECO:0000256" key="1">
    <source>
        <dbReference type="SAM" id="MobiDB-lite"/>
    </source>
</evidence>
<dbReference type="GO" id="GO:0005737">
    <property type="term" value="C:cytoplasm"/>
    <property type="evidence" value="ECO:0007669"/>
    <property type="project" value="TreeGrafter"/>
</dbReference>
<dbReference type="Proteomes" id="UP000623467">
    <property type="component" value="Unassembled WGS sequence"/>
</dbReference>
<dbReference type="PANTHER" id="PTHR21737:SF4">
    <property type="entry name" value="SPLICING FACTOR CACTIN"/>
    <property type="match status" value="1"/>
</dbReference>
<dbReference type="InterPro" id="IPR019134">
    <property type="entry name" value="Cactin_C"/>
</dbReference>